<dbReference type="SUPFAM" id="SSF55961">
    <property type="entry name" value="Bet v1-like"/>
    <property type="match status" value="1"/>
</dbReference>
<dbReference type="Proteomes" id="UP000004994">
    <property type="component" value="Chromosome 11"/>
</dbReference>
<protein>
    <recommendedName>
        <fullName evidence="1">START domain-containing protein</fullName>
    </recommendedName>
</protein>
<dbReference type="EnsemblPlants" id="Solyc11g022410.1.1">
    <property type="protein sequence ID" value="Solyc11g022410.1.1"/>
    <property type="gene ID" value="Solyc11g022410.1"/>
</dbReference>
<accession>K4D789</accession>
<dbReference type="Gene3D" id="3.30.530.20">
    <property type="match status" value="1"/>
</dbReference>
<name>K4D789_SOLLC</name>
<evidence type="ECO:0000313" key="3">
    <source>
        <dbReference type="Proteomes" id="UP000004994"/>
    </source>
</evidence>
<dbReference type="InterPro" id="IPR042160">
    <property type="entry name" value="HD-Zip_IV"/>
</dbReference>
<dbReference type="GO" id="GO:0003677">
    <property type="term" value="F:DNA binding"/>
    <property type="evidence" value="ECO:0007669"/>
    <property type="project" value="UniProtKB-KW"/>
</dbReference>
<reference evidence="2" key="2">
    <citation type="submission" date="2015-06" db="UniProtKB">
        <authorList>
            <consortium name="EnsemblPlants"/>
        </authorList>
    </citation>
    <scope>IDENTIFICATION</scope>
    <source>
        <strain evidence="2">cv. Heinz 1706</strain>
    </source>
</reference>
<dbReference type="PANTHER" id="PTHR45654:SF9">
    <property type="entry name" value="HOMEOBOX-LEUCINE ZIPPER PROTEIN HDG10-RELATED"/>
    <property type="match status" value="1"/>
</dbReference>
<dbReference type="HOGENOM" id="CLU_187139_0_0_1"/>
<dbReference type="PhylomeDB" id="K4D789"/>
<dbReference type="InterPro" id="IPR023393">
    <property type="entry name" value="START-like_dom_sf"/>
</dbReference>
<dbReference type="PROSITE" id="PS50848">
    <property type="entry name" value="START"/>
    <property type="match status" value="1"/>
</dbReference>
<proteinExistence type="predicted"/>
<evidence type="ECO:0000313" key="2">
    <source>
        <dbReference type="EnsemblPlants" id="Solyc11g022410.1.1"/>
    </source>
</evidence>
<evidence type="ECO:0000259" key="1">
    <source>
        <dbReference type="PROSITE" id="PS50848"/>
    </source>
</evidence>
<dbReference type="PANTHER" id="PTHR45654">
    <property type="entry name" value="HOMEOBOX-LEUCINE ZIPPER PROTEIN MERISTEM L1"/>
    <property type="match status" value="1"/>
</dbReference>
<dbReference type="AlphaFoldDB" id="K4D789"/>
<dbReference type="Gramene" id="Solyc11g022410.1.1">
    <property type="protein sequence ID" value="Solyc11g022410.1.1"/>
    <property type="gene ID" value="Solyc11g022410.1"/>
</dbReference>
<dbReference type="GO" id="GO:0008289">
    <property type="term" value="F:lipid binding"/>
    <property type="evidence" value="ECO:0007669"/>
    <property type="project" value="InterPro"/>
</dbReference>
<dbReference type="PaxDb" id="4081-Solyc11g022410.1.1"/>
<dbReference type="Pfam" id="PF01852">
    <property type="entry name" value="START"/>
    <property type="match status" value="1"/>
</dbReference>
<feature type="domain" description="START" evidence="1">
    <location>
        <begin position="1"/>
        <end position="74"/>
    </location>
</feature>
<sequence>MTASELIHHFLDLVKWMELFPMIVTKARIVEVLDYGTWEGSIQLMYVKFHILSPLVEARDFFFIRCCRQFDPTT</sequence>
<organism evidence="2">
    <name type="scientific">Solanum lycopersicum</name>
    <name type="common">Tomato</name>
    <name type="synonym">Lycopersicon esculentum</name>
    <dbReference type="NCBI Taxonomy" id="4081"/>
    <lineage>
        <taxon>Eukaryota</taxon>
        <taxon>Viridiplantae</taxon>
        <taxon>Streptophyta</taxon>
        <taxon>Embryophyta</taxon>
        <taxon>Tracheophyta</taxon>
        <taxon>Spermatophyta</taxon>
        <taxon>Magnoliopsida</taxon>
        <taxon>eudicotyledons</taxon>
        <taxon>Gunneridae</taxon>
        <taxon>Pentapetalae</taxon>
        <taxon>asterids</taxon>
        <taxon>lamiids</taxon>
        <taxon>Solanales</taxon>
        <taxon>Solanaceae</taxon>
        <taxon>Solanoideae</taxon>
        <taxon>Solaneae</taxon>
        <taxon>Solanum</taxon>
        <taxon>Solanum subgen. Lycopersicon</taxon>
    </lineage>
</organism>
<dbReference type="InParanoid" id="K4D789"/>
<dbReference type="InterPro" id="IPR002913">
    <property type="entry name" value="START_lipid-bd_dom"/>
</dbReference>
<keyword evidence="3" id="KW-1185">Reference proteome</keyword>
<dbReference type="STRING" id="4081.K4D789"/>
<reference evidence="2" key="1">
    <citation type="journal article" date="2012" name="Nature">
        <title>The tomato genome sequence provides insights into fleshy fruit evolution.</title>
        <authorList>
            <consortium name="Tomato Genome Consortium"/>
        </authorList>
    </citation>
    <scope>NUCLEOTIDE SEQUENCE [LARGE SCALE GENOMIC DNA]</scope>
    <source>
        <strain evidence="2">cv. Heinz 1706</strain>
    </source>
</reference>